<dbReference type="EMBL" id="KB445551">
    <property type="protein sequence ID" value="EMC99624.1"/>
    <property type="molecule type" value="Genomic_DNA"/>
</dbReference>
<dbReference type="KEGG" id="bcom:BAUCODRAFT_52233"/>
<feature type="non-terminal residue" evidence="6">
    <location>
        <position position="1"/>
    </location>
</feature>
<reference evidence="6 7" key="1">
    <citation type="journal article" date="2012" name="PLoS Pathog.">
        <title>Diverse lifestyles and strategies of plant pathogenesis encoded in the genomes of eighteen Dothideomycetes fungi.</title>
        <authorList>
            <person name="Ohm R.A."/>
            <person name="Feau N."/>
            <person name="Henrissat B."/>
            <person name="Schoch C.L."/>
            <person name="Horwitz B.A."/>
            <person name="Barry K.W."/>
            <person name="Condon B.J."/>
            <person name="Copeland A.C."/>
            <person name="Dhillon B."/>
            <person name="Glaser F."/>
            <person name="Hesse C.N."/>
            <person name="Kosti I."/>
            <person name="LaButti K."/>
            <person name="Lindquist E.A."/>
            <person name="Lucas S."/>
            <person name="Salamov A.A."/>
            <person name="Bradshaw R.E."/>
            <person name="Ciuffetti L."/>
            <person name="Hamelin R.C."/>
            <person name="Kema G.H.J."/>
            <person name="Lawrence C."/>
            <person name="Scott J.A."/>
            <person name="Spatafora J.W."/>
            <person name="Turgeon B.G."/>
            <person name="de Wit P.J.G.M."/>
            <person name="Zhong S."/>
            <person name="Goodwin S.B."/>
            <person name="Grigoriev I.V."/>
        </authorList>
    </citation>
    <scope>NUCLEOTIDE SEQUENCE [LARGE SCALE GENOMIC DNA]</scope>
    <source>
        <strain evidence="6 7">UAMH 10762</strain>
    </source>
</reference>
<dbReference type="Pfam" id="PF00002">
    <property type="entry name" value="7tm_2"/>
    <property type="match status" value="1"/>
</dbReference>
<dbReference type="OMA" id="ECEIFAD"/>
<name>M2NJN6_BAUPA</name>
<dbReference type="OrthoDB" id="408743at2759"/>
<dbReference type="PANTHER" id="PTHR42058:SF1">
    <property type="entry name" value="G-PROTEIN COUPLED RECEPTORS FAMILY 2 PROFILE 2 DOMAIN-CONTAINING PROTEIN"/>
    <property type="match status" value="1"/>
</dbReference>
<evidence type="ECO:0000256" key="1">
    <source>
        <dbReference type="ARBA" id="ARBA00004141"/>
    </source>
</evidence>
<comment type="subcellular location">
    <subcellularLocation>
        <location evidence="1">Membrane</location>
        <topology evidence="1">Multi-pass membrane protein</topology>
    </subcellularLocation>
</comment>
<feature type="transmembrane region" description="Helical" evidence="5">
    <location>
        <begin position="209"/>
        <end position="233"/>
    </location>
</feature>
<keyword evidence="4 5" id="KW-0472">Membrane</keyword>
<evidence type="ECO:0000313" key="6">
    <source>
        <dbReference type="EMBL" id="EMC99624.1"/>
    </source>
</evidence>
<evidence type="ECO:0000313" key="7">
    <source>
        <dbReference type="Proteomes" id="UP000011761"/>
    </source>
</evidence>
<feature type="transmembrane region" description="Helical" evidence="5">
    <location>
        <begin position="53"/>
        <end position="75"/>
    </location>
</feature>
<evidence type="ECO:0000256" key="4">
    <source>
        <dbReference type="ARBA" id="ARBA00023136"/>
    </source>
</evidence>
<evidence type="ECO:0000256" key="2">
    <source>
        <dbReference type="ARBA" id="ARBA00022692"/>
    </source>
</evidence>
<dbReference type="Gene3D" id="1.20.1070.10">
    <property type="entry name" value="Rhodopsin 7-helix transmembrane proteins"/>
    <property type="match status" value="1"/>
</dbReference>
<dbReference type="STRING" id="717646.M2NJN6"/>
<feature type="transmembrane region" description="Helical" evidence="5">
    <location>
        <begin position="167"/>
        <end position="189"/>
    </location>
</feature>
<evidence type="ECO:0008006" key="8">
    <source>
        <dbReference type="Google" id="ProtNLM"/>
    </source>
</evidence>
<dbReference type="InterPro" id="IPR053247">
    <property type="entry name" value="GPCR_GPR1/git3-like"/>
</dbReference>
<feature type="transmembrane region" description="Helical" evidence="5">
    <location>
        <begin position="279"/>
        <end position="305"/>
    </location>
</feature>
<feature type="non-terminal residue" evidence="6">
    <location>
        <position position="380"/>
    </location>
</feature>
<proteinExistence type="predicted"/>
<evidence type="ECO:0000256" key="5">
    <source>
        <dbReference type="SAM" id="Phobius"/>
    </source>
</evidence>
<dbReference type="GeneID" id="19115140"/>
<dbReference type="GO" id="GO:0004930">
    <property type="term" value="F:G protein-coupled receptor activity"/>
    <property type="evidence" value="ECO:0007669"/>
    <property type="project" value="InterPro"/>
</dbReference>
<dbReference type="AlphaFoldDB" id="M2NJN6"/>
<dbReference type="HOGENOM" id="CLU_026939_1_0_1"/>
<keyword evidence="7" id="KW-1185">Reference proteome</keyword>
<sequence length="380" mass="41237">CPAPFVNAELYPPHGGQLDARFCAAPVPGLTCCLPCPISQWVFSSSFPTQVPAANWVAVPSFILTSLLLLTYAFLPEEKSHRHYLSIGLTVSLLLMSLAFIVPLSTRPHQCRDAITPNNMYTDMSCAWSGALLQAGAMGTAVWILLRSIWTALRIILDFKRTDLFRTVSLAFGIGFPALLLAIAMPVTGVSYRLWDVCIPNGTEAFVTWFVWLIVVAGLAGVILIITVGYCVWKFALSALAGSARGRMSSGSVGGPGKNSRRRAIGRRRRVEWGRIKRVLYLQWRTVVFAFIVTNETIFFALVFVSQTAAVQRNIGGITPEDEAWGICLIATGGDSDACLDQSSGLGLSEGRVVAVLLLAASLGATLSLLMIRTSMFEGW</sequence>
<dbReference type="PANTHER" id="PTHR42058">
    <property type="entry name" value="G_PROTEIN_RECEP_F2_4 DOMAIN-CONTAINING PROTEIN"/>
    <property type="match status" value="1"/>
</dbReference>
<dbReference type="Proteomes" id="UP000011761">
    <property type="component" value="Unassembled WGS sequence"/>
</dbReference>
<feature type="transmembrane region" description="Helical" evidence="5">
    <location>
        <begin position="126"/>
        <end position="146"/>
    </location>
</feature>
<dbReference type="RefSeq" id="XP_007673049.1">
    <property type="nucleotide sequence ID" value="XM_007674859.1"/>
</dbReference>
<protein>
    <recommendedName>
        <fullName evidence="8">G-protein coupled receptors family 2 profile 2 domain-containing protein</fullName>
    </recommendedName>
</protein>
<keyword evidence="3 5" id="KW-1133">Transmembrane helix</keyword>
<feature type="transmembrane region" description="Helical" evidence="5">
    <location>
        <begin position="353"/>
        <end position="372"/>
    </location>
</feature>
<dbReference type="InterPro" id="IPR000832">
    <property type="entry name" value="GPCR_2_secretin-like"/>
</dbReference>
<gene>
    <name evidence="6" type="ORF">BAUCODRAFT_52233</name>
</gene>
<dbReference type="eggNOG" id="ENOG502RY0W">
    <property type="taxonomic scope" value="Eukaryota"/>
</dbReference>
<accession>M2NJN6</accession>
<evidence type="ECO:0000256" key="3">
    <source>
        <dbReference type="ARBA" id="ARBA00022989"/>
    </source>
</evidence>
<dbReference type="GO" id="GO:0016020">
    <property type="term" value="C:membrane"/>
    <property type="evidence" value="ECO:0007669"/>
    <property type="project" value="UniProtKB-SubCell"/>
</dbReference>
<feature type="transmembrane region" description="Helical" evidence="5">
    <location>
        <begin position="87"/>
        <end position="106"/>
    </location>
</feature>
<organism evidence="6 7">
    <name type="scientific">Baudoinia panamericana (strain UAMH 10762)</name>
    <name type="common">Angels' share fungus</name>
    <name type="synonym">Baudoinia compniacensis (strain UAMH 10762)</name>
    <dbReference type="NCBI Taxonomy" id="717646"/>
    <lineage>
        <taxon>Eukaryota</taxon>
        <taxon>Fungi</taxon>
        <taxon>Dikarya</taxon>
        <taxon>Ascomycota</taxon>
        <taxon>Pezizomycotina</taxon>
        <taxon>Dothideomycetes</taxon>
        <taxon>Dothideomycetidae</taxon>
        <taxon>Mycosphaerellales</taxon>
        <taxon>Teratosphaeriaceae</taxon>
        <taxon>Baudoinia</taxon>
    </lineage>
</organism>
<keyword evidence="2 5" id="KW-0812">Transmembrane</keyword>